<gene>
    <name evidence="2" type="primary">lanM</name>
    <name evidence="2" type="ORF">POL58_17070</name>
</gene>
<dbReference type="NCBIfam" id="TIGR03897">
    <property type="entry name" value="lanti_2_LanM"/>
    <property type="match status" value="1"/>
</dbReference>
<dbReference type="Proteomes" id="UP001217838">
    <property type="component" value="Unassembled WGS sequence"/>
</dbReference>
<dbReference type="InterPro" id="IPR007822">
    <property type="entry name" value="LANC-like"/>
</dbReference>
<protein>
    <submittedName>
        <fullName evidence="2">Type 2 lanthipeptide synthetase LanM</fullName>
    </submittedName>
</protein>
<evidence type="ECO:0000259" key="1">
    <source>
        <dbReference type="Pfam" id="PF13575"/>
    </source>
</evidence>
<organism evidence="2 3">
    <name type="scientific">Nannocystis radixulma</name>
    <dbReference type="NCBI Taxonomy" id="2995305"/>
    <lineage>
        <taxon>Bacteria</taxon>
        <taxon>Pseudomonadati</taxon>
        <taxon>Myxococcota</taxon>
        <taxon>Polyangia</taxon>
        <taxon>Nannocystales</taxon>
        <taxon>Nannocystaceae</taxon>
        <taxon>Nannocystis</taxon>
    </lineage>
</organism>
<keyword evidence="3" id="KW-1185">Reference proteome</keyword>
<evidence type="ECO:0000313" key="2">
    <source>
        <dbReference type="EMBL" id="MDC0669470.1"/>
    </source>
</evidence>
<proteinExistence type="predicted"/>
<evidence type="ECO:0000313" key="3">
    <source>
        <dbReference type="Proteomes" id="UP001217838"/>
    </source>
</evidence>
<name>A0ABT5B5R9_9BACT</name>
<sequence length="1035" mass="114473">MDQRWWLAFSLQERLRGGAPSPSPGGPGFDELQRLEADVFGEGDNDAVFRALGFTRGALAGLLEEKPDALARRLPPPAWARDFHEVFQTGGPCTESLEEVLSGGDWRRRSAVIGWPLLDRARRQIDEFVRSTVEHRGIPHDGRALRRSLLELFTARIATLALRTLVYEAHQAGTDFHAYTSALGAREMVWDVLLKYPVLARELMRVYRSSISMIEEVVQRVSTDWWDLPCSHGRLERIVGLASDPHNGGREVLRVECGAATIIYKPRSCAADDLFYRRLLPFIEPDIDPALVKIILRDGYSWMPFVEHLPCSSTEELDAFFRRTGRLIALSYFMGITDLHCENIIARGALPVPIDLETILHPEILSLLYGHNRADAHFSLFDTLLVPGVPRGMGVDIAGLSKVDRRESVPLPNWEQVQGEAPRVVEKPTLLPARDNLPRLALGEQALAEHHYRALAVGLEEGYRAVLTRTDEVEKIIHEFEGVPTRVVVRGTSLYMQLLADSRHPSLLTDGLQRDCWLLQLGTSDCEDPLMLSVLPAEWDALARGDVPVFWARGGRQELFTHGESQRVVIWPVAGVEQVRARLRSPAPLERLQWQLQCGLAVGGQCQVDRADRSWAPRGDIPLRPLDKARAIGDALLQLAVGTDCGGLDWLTVRREGVEEKWSIHALGVDLYEGLAGIALYLLYLGKATQQAVYTKGGERGLWEAFLRWKSSPASHGGGYIGAGSLLYALMHAKALGVDWSQHAIDEIIDWIIEEPGVDPGMCDVLYGDAGLLLVVLRMIAHRRGCSEPEDTRWTTLASDLASRLTKSAVPGEDGAILWRPGPKFGQNWLCGLSHGASGLALALAEAARVLDAPALRPYVVGALRYEEQVFDETKGTWLNVISEDAEAIGSELNRDVCSWCNGAPGISLVRLILLSDGGYEDVNPQLSRDIERSIRAIEHGLPRLVSDCLCHGTAGTLEVAFRLWRATRSDSPPTWMTDALAHLSNIDVTDYLCSNAYRLTTPGLMTGLAGIGMFWLRMADSSSVPCVMTLEGPC</sequence>
<reference evidence="2 3" key="1">
    <citation type="submission" date="2022-11" db="EMBL/GenBank/DDBJ databases">
        <title>Minimal conservation of predation-associated metabolite biosynthetic gene clusters underscores biosynthetic potential of Myxococcota including descriptions for ten novel species: Archangium lansinium sp. nov., Myxococcus landrumus sp. nov., Nannocystis bai.</title>
        <authorList>
            <person name="Ahearne A."/>
            <person name="Stevens C."/>
            <person name="Dowd S."/>
        </authorList>
    </citation>
    <scope>NUCLEOTIDE SEQUENCE [LARGE SCALE GENOMIC DNA]</scope>
    <source>
        <strain evidence="2 3">NCELM</strain>
    </source>
</reference>
<dbReference type="SMART" id="SM01260">
    <property type="entry name" value="LANC_like"/>
    <property type="match status" value="1"/>
</dbReference>
<dbReference type="Pfam" id="PF05147">
    <property type="entry name" value="LANC_like"/>
    <property type="match status" value="1"/>
</dbReference>
<accession>A0ABT5B5R9</accession>
<dbReference type="PRINTS" id="PR01955">
    <property type="entry name" value="LANCFRANKIA"/>
</dbReference>
<dbReference type="EMBL" id="JAQNDN010000007">
    <property type="protein sequence ID" value="MDC0669470.1"/>
    <property type="molecule type" value="Genomic_DNA"/>
</dbReference>
<dbReference type="Pfam" id="PF13575">
    <property type="entry name" value="DUF4135"/>
    <property type="match status" value="1"/>
</dbReference>
<dbReference type="SUPFAM" id="SSF158745">
    <property type="entry name" value="LanC-like"/>
    <property type="match status" value="1"/>
</dbReference>
<feature type="domain" description="Lantibiotic biosynthesis protein dehydration" evidence="1">
    <location>
        <begin position="196"/>
        <end position="552"/>
    </location>
</feature>
<comment type="caution">
    <text evidence="2">The sequence shown here is derived from an EMBL/GenBank/DDBJ whole genome shotgun (WGS) entry which is preliminary data.</text>
</comment>
<dbReference type="PIRSF" id="PIRSF037228">
    <property type="entry name" value="Lant_mod_RumM"/>
    <property type="match status" value="1"/>
</dbReference>
<dbReference type="InterPro" id="IPR017146">
    <property type="entry name" value="Lanti_2_LanM"/>
</dbReference>
<dbReference type="CDD" id="cd04792">
    <property type="entry name" value="LanM-like"/>
    <property type="match status" value="1"/>
</dbReference>
<dbReference type="InterPro" id="IPR025410">
    <property type="entry name" value="Lant_dehyd"/>
</dbReference>
<dbReference type="Gene3D" id="1.50.10.20">
    <property type="match status" value="1"/>
</dbReference>
<dbReference type="PRINTS" id="PR01950">
    <property type="entry name" value="LANCSUPER"/>
</dbReference>